<keyword evidence="2" id="KW-1185">Reference proteome</keyword>
<sequence>MAGSCGGEASHAGFLAAAARRFGRCVVGYAGTGLLRARKMRRETPAGQRYFISQRNVQHSILSITFVASLLAQRVVPAGGPLLLPGLQLPGPSRASQRRFFISFGYTTQQYFTFFFKNFMRTLTASCSLLLTALLLTSCNKDGDGASGKDDKTLVKTDFDGLQGWVDNTAGSLTKKFAHSGRYSLTVGGGKEYGTTFTAPLGELMATKPRKVSVEAWVRTEEENTPTQLVIQVTKPGSGEHVFWKGLPLAGKAKPGEWSEMKAEVELPENISFDQVLKVYAWGNNAGKPVYLDDLQIMTVE</sequence>
<reference evidence="1 2" key="1">
    <citation type="submission" date="2019-04" db="EMBL/GenBank/DDBJ databases">
        <authorList>
            <person name="Feng G."/>
            <person name="Zhang J."/>
            <person name="Zhu H."/>
        </authorList>
    </citation>
    <scope>NUCLEOTIDE SEQUENCE [LARGE SCALE GENOMIC DNA]</scope>
    <source>
        <strain evidence="1 2">JCM 31653</strain>
    </source>
</reference>
<dbReference type="Gene3D" id="2.60.120.260">
    <property type="entry name" value="Galactose-binding domain-like"/>
    <property type="match status" value="1"/>
</dbReference>
<dbReference type="OrthoDB" id="882450at2"/>
<evidence type="ECO:0008006" key="3">
    <source>
        <dbReference type="Google" id="ProtNLM"/>
    </source>
</evidence>
<comment type="caution">
    <text evidence="1">The sequence shown here is derived from an EMBL/GenBank/DDBJ whole genome shotgun (WGS) entry which is preliminary data.</text>
</comment>
<dbReference type="EMBL" id="SRLC01000003">
    <property type="protein sequence ID" value="TGE20598.1"/>
    <property type="molecule type" value="Genomic_DNA"/>
</dbReference>
<dbReference type="Proteomes" id="UP000297549">
    <property type="component" value="Unassembled WGS sequence"/>
</dbReference>
<proteinExistence type="predicted"/>
<dbReference type="SUPFAM" id="SSF49785">
    <property type="entry name" value="Galactose-binding domain-like"/>
    <property type="match status" value="1"/>
</dbReference>
<gene>
    <name evidence="1" type="ORF">E5K00_21630</name>
</gene>
<accession>A0A4Z0PSE4</accession>
<evidence type="ECO:0000313" key="2">
    <source>
        <dbReference type="Proteomes" id="UP000297549"/>
    </source>
</evidence>
<dbReference type="RefSeq" id="WP_135465398.1">
    <property type="nucleotide sequence ID" value="NZ_SRLC01000003.1"/>
</dbReference>
<dbReference type="AlphaFoldDB" id="A0A4Z0PSE4"/>
<dbReference type="InterPro" id="IPR008979">
    <property type="entry name" value="Galactose-bd-like_sf"/>
</dbReference>
<organism evidence="1 2">
    <name type="scientific">Hymenobacter aquaticus</name>
    <dbReference type="NCBI Taxonomy" id="1867101"/>
    <lineage>
        <taxon>Bacteria</taxon>
        <taxon>Pseudomonadati</taxon>
        <taxon>Bacteroidota</taxon>
        <taxon>Cytophagia</taxon>
        <taxon>Cytophagales</taxon>
        <taxon>Hymenobacteraceae</taxon>
        <taxon>Hymenobacter</taxon>
    </lineage>
</organism>
<protein>
    <recommendedName>
        <fullName evidence="3">CBM-cenC domain-containing protein</fullName>
    </recommendedName>
</protein>
<evidence type="ECO:0000313" key="1">
    <source>
        <dbReference type="EMBL" id="TGE20598.1"/>
    </source>
</evidence>
<name>A0A4Z0PSE4_9BACT</name>